<protein>
    <submittedName>
        <fullName evidence="2">HNH endonuclease</fullName>
    </submittedName>
</protein>
<dbReference type="Proteomes" id="UP000693682">
    <property type="component" value="Segment"/>
</dbReference>
<dbReference type="InterPro" id="IPR002711">
    <property type="entry name" value="HNH"/>
</dbReference>
<dbReference type="Pfam" id="PF01844">
    <property type="entry name" value="HNH"/>
    <property type="match status" value="1"/>
</dbReference>
<dbReference type="InterPro" id="IPR003615">
    <property type="entry name" value="HNH_nuc"/>
</dbReference>
<feature type="domain" description="HNH" evidence="1">
    <location>
        <begin position="271"/>
        <end position="302"/>
    </location>
</feature>
<dbReference type="CDD" id="cd00085">
    <property type="entry name" value="HNHc"/>
    <property type="match status" value="1"/>
</dbReference>
<accession>A0A8F3E8B4</accession>
<keyword evidence="2" id="KW-0378">Hydrolase</keyword>
<sequence length="303" mass="32802">MSYLCEGCGSTWTRERKRGAAPVRCPNGCALEHRREVHTCEACEETFTRAPARGLAPRACPDCRGPRRADGRPGAAYHRAVCRVCSASYVTSSSRVVGGCSTECIAILAIGLGAFPLRSDFERATAPAASPPRYVTSCAVCTSPMTGRAYPHAVPRYCGGRCEWLASEARRGAPGRRWTAGPCVACGELFVGPGWGNGGRFCGDYCQKRDHRDRRRAKVRDAYVAPVTWRMLYRVDPTCYLCHELTDPDDFRRVEGSDGRTATVVGPRFPTVDHVLALANGGEHSPANARLACLACNSRKGAA</sequence>
<evidence type="ECO:0000313" key="3">
    <source>
        <dbReference type="Proteomes" id="UP000693682"/>
    </source>
</evidence>
<dbReference type="GO" id="GO:0004519">
    <property type="term" value="F:endonuclease activity"/>
    <property type="evidence" value="ECO:0007669"/>
    <property type="project" value="UniProtKB-KW"/>
</dbReference>
<evidence type="ECO:0000313" key="2">
    <source>
        <dbReference type="EMBL" id="QWY81870.1"/>
    </source>
</evidence>
<keyword evidence="2" id="KW-0255">Endonuclease</keyword>
<keyword evidence="2" id="KW-0540">Nuclease</keyword>
<dbReference type="GO" id="GO:0003676">
    <property type="term" value="F:nucleic acid binding"/>
    <property type="evidence" value="ECO:0007669"/>
    <property type="project" value="InterPro"/>
</dbReference>
<proteinExistence type="predicted"/>
<dbReference type="GO" id="GO:0008270">
    <property type="term" value="F:zinc ion binding"/>
    <property type="evidence" value="ECO:0007669"/>
    <property type="project" value="InterPro"/>
</dbReference>
<reference evidence="2" key="1">
    <citation type="submission" date="2021-04" db="EMBL/GenBank/DDBJ databases">
        <authorList>
            <person name="Ulbrich M."/>
            <person name="Aldana K.S."/>
            <person name="Brown J.W."/>
            <person name="Campbell D.M."/>
            <person name="Chai A.E."/>
            <person name="Dalson K.A."/>
            <person name="Dembinski E."/>
            <person name="Gomez D.E."/>
            <person name="Gupta K."/>
            <person name="Guyot M."/>
            <person name="Hocutt K.M."/>
            <person name="Holsinger J.M."/>
            <person name="Ibarra L.A."/>
            <person name="Jeon T.-Y."/>
            <person name="Mackenzie M."/>
            <person name="Marquez I.-P.P."/>
            <person name="Mathenge R.W."/>
            <person name="Mo B.F."/>
            <person name="Nelson S."/>
            <person name="Zepeda J."/>
            <person name="Zhang L.J."/>
            <person name="Ngo R."/>
            <person name="Tse V.Y."/>
            <person name="Garlena R.A."/>
            <person name="Russell D.A."/>
            <person name="Pope W.H."/>
            <person name="Jacobs-Sera D."/>
            <person name="Hatfull G.F."/>
            <person name="Reddi K."/>
            <person name="Moberg-Parker J."/>
            <person name="Freise A.C."/>
        </authorList>
    </citation>
    <scope>NUCLEOTIDE SEQUENCE</scope>
</reference>
<evidence type="ECO:0000259" key="1">
    <source>
        <dbReference type="Pfam" id="PF01844"/>
    </source>
</evidence>
<gene>
    <name evidence="2" type="primary">47</name>
    <name evidence="2" type="ORF">SEA_HONK_47</name>
</gene>
<dbReference type="EMBL" id="MW862981">
    <property type="protein sequence ID" value="QWY81870.1"/>
    <property type="molecule type" value="Genomic_DNA"/>
</dbReference>
<keyword evidence="3" id="KW-1185">Reference proteome</keyword>
<name>A0A8F3E8B4_9CAUD</name>
<organism evidence="2 3">
    <name type="scientific">Microbacterium phage Honk</name>
    <dbReference type="NCBI Taxonomy" id="2836095"/>
    <lineage>
        <taxon>Viruses</taxon>
        <taxon>Duplodnaviria</taxon>
        <taxon>Heunggongvirae</taxon>
        <taxon>Uroviricota</taxon>
        <taxon>Caudoviricetes</taxon>
        <taxon>Casidaviridae</taxon>
        <taxon>Honkvirus</taxon>
        <taxon>Honkvirus honk</taxon>
    </lineage>
</organism>
<dbReference type="Gene3D" id="1.10.30.50">
    <property type="match status" value="1"/>
</dbReference>